<evidence type="ECO:0000256" key="1">
    <source>
        <dbReference type="ARBA" id="ARBA00004196"/>
    </source>
</evidence>
<proteinExistence type="predicted"/>
<dbReference type="Proteomes" id="UP000271010">
    <property type="component" value="Unassembled WGS sequence"/>
</dbReference>
<feature type="transmembrane region" description="Helical" evidence="5">
    <location>
        <begin position="7"/>
        <end position="23"/>
    </location>
</feature>
<dbReference type="AlphaFoldDB" id="A0A3M9MPE1"/>
<dbReference type="GO" id="GO:0016491">
    <property type="term" value="F:oxidoreductase activity"/>
    <property type="evidence" value="ECO:0007669"/>
    <property type="project" value="InterPro"/>
</dbReference>
<sequence length="321" mass="37583">MKRNIELVVLVILYMLLGTFIINKTDERSIFMLLYSSCLYISMGAIFFANLYFLFSLFQKGQLKRYLLLNLFLLAITYFTSAFLYASWMADVFKNKFLVSHLFHPTIVQDSLPLLVFVLFFSFIYAGIKHLILARKFILLKKITFYSIAVIFIIGAVFFINMQMDLKYKGDQQTMFIEHQYQSLDEVLQLPQFRSKVVYIDLWYSSCSPCIQEFQHLVSLKEQLKGKEIAYLYLARETSHPNSRQRWINAVKKYNLQGWHIYMSKPLEQQVWKTILGNQQDSTTAAYPRYLLSDKNGNLVSYDAKRPSTGKVVIAQIKALL</sequence>
<dbReference type="GO" id="GO:0030313">
    <property type="term" value="C:cell envelope"/>
    <property type="evidence" value="ECO:0007669"/>
    <property type="project" value="UniProtKB-SubCell"/>
</dbReference>
<dbReference type="EMBL" id="RJJE01000017">
    <property type="protein sequence ID" value="RNI27402.1"/>
    <property type="molecule type" value="Genomic_DNA"/>
</dbReference>
<evidence type="ECO:0000259" key="6">
    <source>
        <dbReference type="Pfam" id="PF08534"/>
    </source>
</evidence>
<evidence type="ECO:0000256" key="2">
    <source>
        <dbReference type="ARBA" id="ARBA00022748"/>
    </source>
</evidence>
<dbReference type="InterPro" id="IPR036249">
    <property type="entry name" value="Thioredoxin-like_sf"/>
</dbReference>
<feature type="transmembrane region" description="Helical" evidence="5">
    <location>
        <begin position="29"/>
        <end position="55"/>
    </location>
</feature>
<organism evidence="7 8">
    <name type="scientific">Rufibacter immobilis</name>
    <dbReference type="NCBI Taxonomy" id="1348778"/>
    <lineage>
        <taxon>Bacteria</taxon>
        <taxon>Pseudomonadati</taxon>
        <taxon>Bacteroidota</taxon>
        <taxon>Cytophagia</taxon>
        <taxon>Cytophagales</taxon>
        <taxon>Hymenobacteraceae</taxon>
        <taxon>Rufibacter</taxon>
    </lineage>
</organism>
<keyword evidence="3" id="KW-1015">Disulfide bond</keyword>
<reference evidence="7 8" key="1">
    <citation type="submission" date="2018-11" db="EMBL/GenBank/DDBJ databases">
        <title>Rufibacter latericius sp. nov., isolated from water in Baiyang Lake.</title>
        <authorList>
            <person name="Yang Y."/>
        </authorList>
    </citation>
    <scope>NUCLEOTIDE SEQUENCE [LARGE SCALE GENOMIC DNA]</scope>
    <source>
        <strain evidence="7 8">MCC P1</strain>
    </source>
</reference>
<dbReference type="Gene3D" id="3.40.30.10">
    <property type="entry name" value="Glutaredoxin"/>
    <property type="match status" value="1"/>
</dbReference>
<comment type="caution">
    <text evidence="7">The sequence shown here is derived from an EMBL/GenBank/DDBJ whole genome shotgun (WGS) entry which is preliminary data.</text>
</comment>
<keyword evidence="8" id="KW-1185">Reference proteome</keyword>
<keyword evidence="5" id="KW-0812">Transmembrane</keyword>
<keyword evidence="2" id="KW-0201">Cytochrome c-type biogenesis</keyword>
<name>A0A3M9MPE1_9BACT</name>
<dbReference type="InterPro" id="IPR050553">
    <property type="entry name" value="Thioredoxin_ResA/DsbE_sf"/>
</dbReference>
<dbReference type="InterPro" id="IPR013740">
    <property type="entry name" value="Redoxin"/>
</dbReference>
<evidence type="ECO:0000313" key="8">
    <source>
        <dbReference type="Proteomes" id="UP000271010"/>
    </source>
</evidence>
<keyword evidence="5" id="KW-0472">Membrane</keyword>
<evidence type="ECO:0000256" key="4">
    <source>
        <dbReference type="ARBA" id="ARBA00023284"/>
    </source>
</evidence>
<keyword evidence="4" id="KW-0676">Redox-active center</keyword>
<dbReference type="SUPFAM" id="SSF52833">
    <property type="entry name" value="Thioredoxin-like"/>
    <property type="match status" value="1"/>
</dbReference>
<feature type="domain" description="Redoxin" evidence="6">
    <location>
        <begin position="183"/>
        <end position="305"/>
    </location>
</feature>
<keyword evidence="5" id="KW-1133">Transmembrane helix</keyword>
<comment type="subcellular location">
    <subcellularLocation>
        <location evidence="1">Cell envelope</location>
    </subcellularLocation>
</comment>
<gene>
    <name evidence="7" type="ORF">EFA69_14785</name>
</gene>
<accession>A0A3M9MPE1</accession>
<dbReference type="PANTHER" id="PTHR42852">
    <property type="entry name" value="THIOL:DISULFIDE INTERCHANGE PROTEIN DSBE"/>
    <property type="match status" value="1"/>
</dbReference>
<dbReference type="Pfam" id="PF08534">
    <property type="entry name" value="Redoxin"/>
    <property type="match status" value="1"/>
</dbReference>
<protein>
    <recommendedName>
        <fullName evidence="6">Redoxin domain-containing protein</fullName>
    </recommendedName>
</protein>
<feature type="transmembrane region" description="Helical" evidence="5">
    <location>
        <begin position="112"/>
        <end position="132"/>
    </location>
</feature>
<feature type="transmembrane region" description="Helical" evidence="5">
    <location>
        <begin position="67"/>
        <end position="88"/>
    </location>
</feature>
<evidence type="ECO:0000256" key="3">
    <source>
        <dbReference type="ARBA" id="ARBA00023157"/>
    </source>
</evidence>
<dbReference type="PANTHER" id="PTHR42852:SF6">
    <property type="entry name" value="THIOL:DISULFIDE INTERCHANGE PROTEIN DSBE"/>
    <property type="match status" value="1"/>
</dbReference>
<evidence type="ECO:0000313" key="7">
    <source>
        <dbReference type="EMBL" id="RNI27402.1"/>
    </source>
</evidence>
<feature type="transmembrane region" description="Helical" evidence="5">
    <location>
        <begin position="144"/>
        <end position="164"/>
    </location>
</feature>
<evidence type="ECO:0000256" key="5">
    <source>
        <dbReference type="SAM" id="Phobius"/>
    </source>
</evidence>
<dbReference type="GO" id="GO:0017004">
    <property type="term" value="P:cytochrome complex assembly"/>
    <property type="evidence" value="ECO:0007669"/>
    <property type="project" value="UniProtKB-KW"/>
</dbReference>